<accession>A0ABN9RUC2</accession>
<comment type="caution">
    <text evidence="2">The sequence shown here is derived from an EMBL/GenBank/DDBJ whole genome shotgun (WGS) entry which is preliminary data.</text>
</comment>
<dbReference type="Proteomes" id="UP001189429">
    <property type="component" value="Unassembled WGS sequence"/>
</dbReference>
<gene>
    <name evidence="2" type="ORF">PCOR1329_LOCUS23816</name>
</gene>
<name>A0ABN9RUC2_9DINO</name>
<proteinExistence type="predicted"/>
<dbReference type="EMBL" id="CAUYUJ010008113">
    <property type="protein sequence ID" value="CAK0822922.1"/>
    <property type="molecule type" value="Genomic_DNA"/>
</dbReference>
<feature type="transmembrane region" description="Helical" evidence="1">
    <location>
        <begin position="7"/>
        <end position="38"/>
    </location>
</feature>
<evidence type="ECO:0008006" key="4">
    <source>
        <dbReference type="Google" id="ProtNLM"/>
    </source>
</evidence>
<evidence type="ECO:0000313" key="2">
    <source>
        <dbReference type="EMBL" id="CAK0822922.1"/>
    </source>
</evidence>
<keyword evidence="3" id="KW-1185">Reference proteome</keyword>
<keyword evidence="1" id="KW-0812">Transmembrane</keyword>
<protein>
    <recommendedName>
        <fullName evidence="4">Secreted protein</fullName>
    </recommendedName>
</protein>
<evidence type="ECO:0000313" key="3">
    <source>
        <dbReference type="Proteomes" id="UP001189429"/>
    </source>
</evidence>
<reference evidence="2" key="1">
    <citation type="submission" date="2023-10" db="EMBL/GenBank/DDBJ databases">
        <authorList>
            <person name="Chen Y."/>
            <person name="Shah S."/>
            <person name="Dougan E. K."/>
            <person name="Thang M."/>
            <person name="Chan C."/>
        </authorList>
    </citation>
    <scope>NUCLEOTIDE SEQUENCE [LARGE SCALE GENOMIC DNA]</scope>
</reference>
<keyword evidence="1" id="KW-0472">Membrane</keyword>
<keyword evidence="1" id="KW-1133">Transmembrane helix</keyword>
<organism evidence="2 3">
    <name type="scientific">Prorocentrum cordatum</name>
    <dbReference type="NCBI Taxonomy" id="2364126"/>
    <lineage>
        <taxon>Eukaryota</taxon>
        <taxon>Sar</taxon>
        <taxon>Alveolata</taxon>
        <taxon>Dinophyceae</taxon>
        <taxon>Prorocentrales</taxon>
        <taxon>Prorocentraceae</taxon>
        <taxon>Prorocentrum</taxon>
    </lineage>
</organism>
<evidence type="ECO:0000256" key="1">
    <source>
        <dbReference type="SAM" id="Phobius"/>
    </source>
</evidence>
<sequence length="122" mass="13415">MLGRLRIVLVFELTVVFTLCCLLVCIYVVFPTLLWAWVFVLKGQRLASLPPPPPPPPALVELPLLCPACPVVLTSVHRWAPRQDRFLRFVAAAPPRLFCKHFVAAGLQLSVAPDSLGSKSSS</sequence>